<proteinExistence type="predicted"/>
<dbReference type="InterPro" id="IPR017439">
    <property type="entry name" value="Amidohydrolase"/>
</dbReference>
<organism evidence="3 4">
    <name type="scientific">Pseudoclavibacter helvolus</name>
    <dbReference type="NCBI Taxonomy" id="255205"/>
    <lineage>
        <taxon>Bacteria</taxon>
        <taxon>Bacillati</taxon>
        <taxon>Actinomycetota</taxon>
        <taxon>Actinomycetes</taxon>
        <taxon>Micrococcales</taxon>
        <taxon>Microbacteriaceae</taxon>
        <taxon>Pseudoclavibacter</taxon>
    </lineage>
</organism>
<dbReference type="GO" id="GO:0005737">
    <property type="term" value="C:cytoplasm"/>
    <property type="evidence" value="ECO:0007669"/>
    <property type="project" value="TreeGrafter"/>
</dbReference>
<evidence type="ECO:0000313" key="4">
    <source>
        <dbReference type="Proteomes" id="UP000545286"/>
    </source>
</evidence>
<evidence type="ECO:0000313" key="3">
    <source>
        <dbReference type="EMBL" id="MBB2958625.1"/>
    </source>
</evidence>
<accession>A0A7W4YH57</accession>
<dbReference type="PANTHER" id="PTHR30575:SF0">
    <property type="entry name" value="XAA-ARG DIPEPTIDASE"/>
    <property type="match status" value="1"/>
</dbReference>
<evidence type="ECO:0000259" key="2">
    <source>
        <dbReference type="Pfam" id="PF07687"/>
    </source>
</evidence>
<dbReference type="PANTHER" id="PTHR30575">
    <property type="entry name" value="PEPTIDASE M20"/>
    <property type="match status" value="1"/>
</dbReference>
<gene>
    <name evidence="3" type="ORF">FHX72_002771</name>
</gene>
<dbReference type="AlphaFoldDB" id="A0A7W4YH57"/>
<dbReference type="InterPro" id="IPR036264">
    <property type="entry name" value="Bact_exopeptidase_dim_dom"/>
</dbReference>
<dbReference type="PIRSF" id="PIRSF037226">
    <property type="entry name" value="Amidohydrolase_ACY1L2_prd"/>
    <property type="match status" value="1"/>
</dbReference>
<dbReference type="InterPro" id="IPR011650">
    <property type="entry name" value="Peptidase_M20_dimer"/>
</dbReference>
<dbReference type="SUPFAM" id="SSF53187">
    <property type="entry name" value="Zn-dependent exopeptidases"/>
    <property type="match status" value="1"/>
</dbReference>
<dbReference type="RefSeq" id="WP_338110138.1">
    <property type="nucleotide sequence ID" value="NZ_JACHWJ010000004.1"/>
</dbReference>
<keyword evidence="4" id="KW-1185">Reference proteome</keyword>
<dbReference type="CDD" id="cd05672">
    <property type="entry name" value="M20_ACY1L2-like"/>
    <property type="match status" value="1"/>
</dbReference>
<dbReference type="SUPFAM" id="SSF55031">
    <property type="entry name" value="Bacterial exopeptidase dimerisation domain"/>
    <property type="match status" value="1"/>
</dbReference>
<keyword evidence="3" id="KW-0378">Hydrolase</keyword>
<dbReference type="Gene3D" id="3.30.70.360">
    <property type="match status" value="1"/>
</dbReference>
<dbReference type="InterPro" id="IPR052030">
    <property type="entry name" value="Peptidase_M20/M20A_hydrolases"/>
</dbReference>
<name>A0A7W4YH57_9MICO</name>
<dbReference type="EMBL" id="JACHWJ010000004">
    <property type="protein sequence ID" value="MBB2958625.1"/>
    <property type="molecule type" value="Genomic_DNA"/>
</dbReference>
<dbReference type="NCBIfam" id="TIGR01891">
    <property type="entry name" value="amidohydrolases"/>
    <property type="match status" value="1"/>
</dbReference>
<dbReference type="GO" id="GO:0046657">
    <property type="term" value="P:folic acid catabolic process"/>
    <property type="evidence" value="ECO:0007669"/>
    <property type="project" value="TreeGrafter"/>
</dbReference>
<dbReference type="Pfam" id="PF07687">
    <property type="entry name" value="M20_dimer"/>
    <property type="match status" value="1"/>
</dbReference>
<protein>
    <submittedName>
        <fullName evidence="3">Amidohydrolase</fullName>
    </submittedName>
</protein>
<feature type="domain" description="Peptidase M20 dimerisation" evidence="2">
    <location>
        <begin position="236"/>
        <end position="325"/>
    </location>
</feature>
<dbReference type="Gene3D" id="3.40.630.10">
    <property type="entry name" value="Zn peptidases"/>
    <property type="match status" value="1"/>
</dbReference>
<dbReference type="GO" id="GO:0016805">
    <property type="term" value="F:dipeptidase activity"/>
    <property type="evidence" value="ECO:0007669"/>
    <property type="project" value="InterPro"/>
</dbReference>
<evidence type="ECO:0000256" key="1">
    <source>
        <dbReference type="SAM" id="MobiDB-lite"/>
    </source>
</evidence>
<dbReference type="GO" id="GO:0071713">
    <property type="term" value="F:para-aminobenzoyl-glutamate hydrolase activity"/>
    <property type="evidence" value="ECO:0007669"/>
    <property type="project" value="TreeGrafter"/>
</dbReference>
<feature type="region of interest" description="Disordered" evidence="1">
    <location>
        <begin position="1"/>
        <end position="28"/>
    </location>
</feature>
<dbReference type="Pfam" id="PF01546">
    <property type="entry name" value="Peptidase_M20"/>
    <property type="match status" value="1"/>
</dbReference>
<dbReference type="InterPro" id="IPR002933">
    <property type="entry name" value="Peptidase_M20"/>
</dbReference>
<dbReference type="InterPro" id="IPR017144">
    <property type="entry name" value="Xaa-Arg_dipeptidase"/>
</dbReference>
<dbReference type="Proteomes" id="UP000545286">
    <property type="component" value="Unassembled WGS sequence"/>
</dbReference>
<reference evidence="3 4" key="1">
    <citation type="submission" date="2020-08" db="EMBL/GenBank/DDBJ databases">
        <title>Sequencing the genomes of 1000 actinobacteria strains.</title>
        <authorList>
            <person name="Klenk H.-P."/>
        </authorList>
    </citation>
    <scope>NUCLEOTIDE SEQUENCE [LARGE SCALE GENOMIC DNA]</scope>
    <source>
        <strain evidence="3 4">DSM 20419</strain>
    </source>
</reference>
<sequence length="467" mass="48857">MSEAADPTSAPRESRATRGIRVGASPTTPSSTYLDLVAAETAIAAAAAPRITSAHEGASGDDAAAVRAASDSLQPELVELSHRIFEYAEEGFEETQSVADIAELLAEHGVTAQVGAFGLDTALVAELALGEAAPDAPTVAILAEYDALPGVGHGCGHNIIAASAVGAFLSLVEASRTRELPAGRVLLYGSPAEEGGNGKEIMARAGAFEGVDAAIMIHPFGYDVTDQPFIGRRILRVRYYGVPAHASASPFQGRNALDAANLNYQATGLLRQHLYPGDRIHGVIVNGGQRPNVVPEFAELEYYVRSNAAKTLKELSLRLEDIANGIALATGTGVEVEWDPLPFTMPLRYNTPLSERWAVHQETRGRRVLTKASVPSHLAASTDFGNVSVRVPGIHPVIAISPPDVSLHTREFAEYATSDAASTAIADASSGLALVAADFLADSNLRAAARADFDAAGGALDVEGFFS</sequence>
<dbReference type="FunFam" id="3.30.70.360:FF:000004">
    <property type="entry name" value="Peptidase M20 domain-containing protein 2"/>
    <property type="match status" value="1"/>
</dbReference>
<comment type="caution">
    <text evidence="3">The sequence shown here is derived from an EMBL/GenBank/DDBJ whole genome shotgun (WGS) entry which is preliminary data.</text>
</comment>